<evidence type="ECO:0000313" key="1">
    <source>
        <dbReference type="EMBL" id="SDO99987.1"/>
    </source>
</evidence>
<dbReference type="Proteomes" id="UP000182412">
    <property type="component" value="Unassembled WGS sequence"/>
</dbReference>
<proteinExistence type="predicted"/>
<evidence type="ECO:0000313" key="2">
    <source>
        <dbReference type="Proteomes" id="UP000182412"/>
    </source>
</evidence>
<accession>A0A1H0P4I3</accession>
<name>A0A1H0P4I3_SELRU</name>
<dbReference type="EMBL" id="FNJQ01000004">
    <property type="protein sequence ID" value="SDO99987.1"/>
    <property type="molecule type" value="Genomic_DNA"/>
</dbReference>
<protein>
    <submittedName>
        <fullName evidence="1">Uncharacterized protein</fullName>
    </submittedName>
</protein>
<dbReference type="RefSeq" id="WP_074571460.1">
    <property type="nucleotide sequence ID" value="NZ_FNJQ01000004.1"/>
</dbReference>
<dbReference type="AlphaFoldDB" id="A0A1H0P4I3"/>
<gene>
    <name evidence="1" type="ORF">SAMN05216366_104111</name>
</gene>
<reference evidence="1 2" key="1">
    <citation type="submission" date="2016-10" db="EMBL/GenBank/DDBJ databases">
        <authorList>
            <person name="de Groot N.N."/>
        </authorList>
    </citation>
    <scope>NUCLEOTIDE SEQUENCE [LARGE SCALE GENOMIC DNA]</scope>
    <source>
        <strain evidence="1 2">S137</strain>
    </source>
</reference>
<sequence length="72" mass="8335">MSGVCEAITAGIYVMGDYGGIAIHFKPGEKWDFQQDEEHEDRLVAYKNDEMSISLTVQKFYEVFKVKERKID</sequence>
<organism evidence="1 2">
    <name type="scientific">Selenomonas ruminantium</name>
    <dbReference type="NCBI Taxonomy" id="971"/>
    <lineage>
        <taxon>Bacteria</taxon>
        <taxon>Bacillati</taxon>
        <taxon>Bacillota</taxon>
        <taxon>Negativicutes</taxon>
        <taxon>Selenomonadales</taxon>
        <taxon>Selenomonadaceae</taxon>
        <taxon>Selenomonas</taxon>
    </lineage>
</organism>
<dbReference type="OrthoDB" id="9899212at2"/>